<dbReference type="SMART" id="SM00631">
    <property type="entry name" value="Zn_pept"/>
    <property type="match status" value="1"/>
</dbReference>
<dbReference type="Proteomes" id="UP001152320">
    <property type="component" value="Chromosome 20"/>
</dbReference>
<sequence>MHGNEAVGRQLLITLAQYICEEYDSGSPDMQRLVNSTRIHILPTMNPDGFDMALEQFRETGKCDWLVGRCNANDKDLNRNFPDLDRILFGDKRNCGSLGHIRRHGPNNHIQAVKSKLKLEPEVKSVMEWMEQYPFVLSANLHGGDIVANYPLDDSCTGRREFSPSPDNAVFQYLALSYSQFHPVMRKQGETPACKDMGSQLFPDGITNGAQWYPLAGGMQDYNYLHTNTFELTLELSCIKMPPESELESYWHDNVNSLLYYITKTHMGIKGLVQDAETGEGIPNANIQVKGIDHDITSAADGDYWRLLVDGIYRVTASADGYHPVTKTCLAVEHEILDCSFQLQPSNDIPNPKETVDERLENMLSQLHDTYK</sequence>
<dbReference type="Gene3D" id="2.60.40.1120">
    <property type="entry name" value="Carboxypeptidase-like, regulatory domain"/>
    <property type="match status" value="1"/>
</dbReference>
<keyword evidence="5" id="KW-0121">Carboxypeptidase</keyword>
<evidence type="ECO:0000256" key="2">
    <source>
        <dbReference type="ARBA" id="ARBA00023180"/>
    </source>
</evidence>
<keyword evidence="6" id="KW-1185">Reference proteome</keyword>
<dbReference type="GO" id="GO:0004181">
    <property type="term" value="F:metallocarboxypeptidase activity"/>
    <property type="evidence" value="ECO:0007669"/>
    <property type="project" value="InterPro"/>
</dbReference>
<dbReference type="PRINTS" id="PR00765">
    <property type="entry name" value="CRBOXYPTASEA"/>
</dbReference>
<feature type="active site" description="Proton donor/acceptor" evidence="3">
    <location>
        <position position="235"/>
    </location>
</feature>
<dbReference type="InterPro" id="IPR008969">
    <property type="entry name" value="CarboxyPept-like_regulatory"/>
</dbReference>
<organism evidence="5 6">
    <name type="scientific">Holothuria leucospilota</name>
    <name type="common">Black long sea cucumber</name>
    <name type="synonym">Mertensiothuria leucospilota</name>
    <dbReference type="NCBI Taxonomy" id="206669"/>
    <lineage>
        <taxon>Eukaryota</taxon>
        <taxon>Metazoa</taxon>
        <taxon>Echinodermata</taxon>
        <taxon>Eleutherozoa</taxon>
        <taxon>Echinozoa</taxon>
        <taxon>Holothuroidea</taxon>
        <taxon>Aspidochirotacea</taxon>
        <taxon>Aspidochirotida</taxon>
        <taxon>Holothuriidae</taxon>
        <taxon>Holothuria</taxon>
    </lineage>
</organism>
<dbReference type="OrthoDB" id="10249045at2759"/>
<dbReference type="AlphaFoldDB" id="A0A9Q0YHT9"/>
<evidence type="ECO:0000313" key="5">
    <source>
        <dbReference type="EMBL" id="KAJ8022882.1"/>
    </source>
</evidence>
<dbReference type="SUPFAM" id="SSF53187">
    <property type="entry name" value="Zn-dependent exopeptidases"/>
    <property type="match status" value="1"/>
</dbReference>
<accession>A0A9Q0YHT9</accession>
<dbReference type="Gene3D" id="3.40.630.10">
    <property type="entry name" value="Zn peptidases"/>
    <property type="match status" value="1"/>
</dbReference>
<dbReference type="InterPro" id="IPR000834">
    <property type="entry name" value="Peptidase_M14"/>
</dbReference>
<proteinExistence type="inferred from homology"/>
<dbReference type="EMBL" id="JAIZAY010000020">
    <property type="protein sequence ID" value="KAJ8022882.1"/>
    <property type="molecule type" value="Genomic_DNA"/>
</dbReference>
<dbReference type="CDD" id="cd11308">
    <property type="entry name" value="Peptidase_M14NE-CP-C_like"/>
    <property type="match status" value="1"/>
</dbReference>
<dbReference type="GO" id="GO:0005615">
    <property type="term" value="C:extracellular space"/>
    <property type="evidence" value="ECO:0007669"/>
    <property type="project" value="TreeGrafter"/>
</dbReference>
<dbReference type="GO" id="GO:0006518">
    <property type="term" value="P:peptide metabolic process"/>
    <property type="evidence" value="ECO:0007669"/>
    <property type="project" value="TreeGrafter"/>
</dbReference>
<gene>
    <name evidence="5" type="ORF">HOLleu_37903</name>
</gene>
<dbReference type="PANTHER" id="PTHR11532:SF73">
    <property type="entry name" value="CARBOXYPEPTIDASE D"/>
    <property type="match status" value="1"/>
</dbReference>
<reference evidence="5" key="1">
    <citation type="submission" date="2021-10" db="EMBL/GenBank/DDBJ databases">
        <title>Tropical sea cucumber genome reveals ecological adaptation and Cuvierian tubules defense mechanism.</title>
        <authorList>
            <person name="Chen T."/>
        </authorList>
    </citation>
    <scope>NUCLEOTIDE SEQUENCE</scope>
    <source>
        <strain evidence="5">Nanhai2018</strain>
        <tissue evidence="5">Muscle</tissue>
    </source>
</reference>
<keyword evidence="2" id="KW-0325">Glycoprotein</keyword>
<evidence type="ECO:0000256" key="3">
    <source>
        <dbReference type="PROSITE-ProRule" id="PRU01379"/>
    </source>
</evidence>
<feature type="domain" description="Peptidase M14" evidence="4">
    <location>
        <begin position="1"/>
        <end position="265"/>
    </location>
</feature>
<protein>
    <submittedName>
        <fullName evidence="5">Carboxypeptidase E</fullName>
    </submittedName>
</protein>
<dbReference type="PROSITE" id="PS52035">
    <property type="entry name" value="PEPTIDASE_M14"/>
    <property type="match status" value="1"/>
</dbReference>
<evidence type="ECO:0000313" key="6">
    <source>
        <dbReference type="Proteomes" id="UP001152320"/>
    </source>
</evidence>
<keyword evidence="5" id="KW-0378">Hydrolase</keyword>
<dbReference type="FunFam" id="2.60.40.1120:FF:000004">
    <property type="entry name" value="Carboxypeptidase E"/>
    <property type="match status" value="1"/>
</dbReference>
<dbReference type="Pfam" id="PF00246">
    <property type="entry name" value="Peptidase_M14"/>
    <property type="match status" value="1"/>
</dbReference>
<evidence type="ECO:0000259" key="4">
    <source>
        <dbReference type="PROSITE" id="PS52035"/>
    </source>
</evidence>
<dbReference type="InterPro" id="IPR050753">
    <property type="entry name" value="Peptidase_M14_domain"/>
</dbReference>
<dbReference type="Pfam" id="PF13620">
    <property type="entry name" value="CarboxypepD_reg"/>
    <property type="match status" value="1"/>
</dbReference>
<dbReference type="SUPFAM" id="SSF49464">
    <property type="entry name" value="Carboxypeptidase regulatory domain-like"/>
    <property type="match status" value="1"/>
</dbReference>
<dbReference type="GO" id="GO:0008270">
    <property type="term" value="F:zinc ion binding"/>
    <property type="evidence" value="ECO:0007669"/>
    <property type="project" value="InterPro"/>
</dbReference>
<keyword evidence="5" id="KW-0645">Protease</keyword>
<dbReference type="PANTHER" id="PTHR11532">
    <property type="entry name" value="PROTEASE M14 CARBOXYPEPTIDASE"/>
    <property type="match status" value="1"/>
</dbReference>
<name>A0A9Q0YHT9_HOLLE</name>
<dbReference type="GO" id="GO:0016485">
    <property type="term" value="P:protein processing"/>
    <property type="evidence" value="ECO:0007669"/>
    <property type="project" value="TreeGrafter"/>
</dbReference>
<comment type="similarity">
    <text evidence="1 3">Belongs to the peptidase M14 family.</text>
</comment>
<comment type="caution">
    <text evidence="5">The sequence shown here is derived from an EMBL/GenBank/DDBJ whole genome shotgun (WGS) entry which is preliminary data.</text>
</comment>
<evidence type="ECO:0000256" key="1">
    <source>
        <dbReference type="ARBA" id="ARBA00005988"/>
    </source>
</evidence>